<dbReference type="InterPro" id="IPR008914">
    <property type="entry name" value="PEBP"/>
</dbReference>
<dbReference type="CDD" id="cd00866">
    <property type="entry name" value="PEBP_euk"/>
    <property type="match status" value="1"/>
</dbReference>
<dbReference type="AlphaFoldDB" id="A0A7M7P9N3"/>
<dbReference type="InterPro" id="IPR036610">
    <property type="entry name" value="PEBP-like_sf"/>
</dbReference>
<dbReference type="RefSeq" id="XP_030848436.1">
    <property type="nucleotide sequence ID" value="XM_030992576.1"/>
</dbReference>
<evidence type="ECO:0000256" key="1">
    <source>
        <dbReference type="ARBA" id="ARBA00007091"/>
    </source>
</evidence>
<dbReference type="Pfam" id="PF01161">
    <property type="entry name" value="PBP"/>
    <property type="match status" value="1"/>
</dbReference>
<dbReference type="PANTHER" id="PTHR11362">
    <property type="entry name" value="PHOSPHATIDYLETHANOLAMINE-BINDING PROTEIN"/>
    <property type="match status" value="1"/>
</dbReference>
<dbReference type="PANTHER" id="PTHR11362:SF82">
    <property type="entry name" value="PHOSPHATIDYLETHANOLAMINE-BINDING PROTEIN 4"/>
    <property type="match status" value="1"/>
</dbReference>
<reference evidence="3" key="2">
    <citation type="submission" date="2021-01" db="UniProtKB">
        <authorList>
            <consortium name="EnsemblMetazoa"/>
        </authorList>
    </citation>
    <scope>IDENTIFICATION</scope>
</reference>
<accession>A0A7M7P9N3</accession>
<feature type="chain" id="PRO_5029560739" description="Phosphatidylethanolamine-binding protein" evidence="2">
    <location>
        <begin position="26"/>
        <end position="205"/>
    </location>
</feature>
<dbReference type="InterPro" id="IPR001858">
    <property type="entry name" value="Phosphatidylethanolamine-bd_CS"/>
</dbReference>
<evidence type="ECO:0000256" key="2">
    <source>
        <dbReference type="SAM" id="SignalP"/>
    </source>
</evidence>
<dbReference type="EnsemblMetazoa" id="XM_030992576">
    <property type="protein sequence ID" value="XP_030848436"/>
    <property type="gene ID" value="LOC115927100"/>
</dbReference>
<dbReference type="Proteomes" id="UP000007110">
    <property type="component" value="Unassembled WGS sequence"/>
</dbReference>
<proteinExistence type="inferred from homology"/>
<keyword evidence="4" id="KW-1185">Reference proteome</keyword>
<dbReference type="GeneID" id="115927100"/>
<evidence type="ECO:0000313" key="3">
    <source>
        <dbReference type="EnsemblMetazoa" id="XP_030848436"/>
    </source>
</evidence>
<dbReference type="OMA" id="LECEAIH"/>
<keyword evidence="2" id="KW-0732">Signal</keyword>
<dbReference type="OrthoDB" id="2153661at2759"/>
<dbReference type="KEGG" id="spu:115927100"/>
<dbReference type="Gene3D" id="3.90.280.10">
    <property type="entry name" value="PEBP-like"/>
    <property type="match status" value="1"/>
</dbReference>
<protein>
    <recommendedName>
        <fullName evidence="5">Phosphatidylethanolamine-binding protein</fullName>
    </recommendedName>
</protein>
<organism evidence="3 4">
    <name type="scientific">Strongylocentrotus purpuratus</name>
    <name type="common">Purple sea urchin</name>
    <dbReference type="NCBI Taxonomy" id="7668"/>
    <lineage>
        <taxon>Eukaryota</taxon>
        <taxon>Metazoa</taxon>
        <taxon>Echinodermata</taxon>
        <taxon>Eleutherozoa</taxon>
        <taxon>Echinozoa</taxon>
        <taxon>Echinoidea</taxon>
        <taxon>Euechinoidea</taxon>
        <taxon>Echinacea</taxon>
        <taxon>Camarodonta</taxon>
        <taxon>Echinidea</taxon>
        <taxon>Strongylocentrotidae</taxon>
        <taxon>Strongylocentrotus</taxon>
    </lineage>
</organism>
<evidence type="ECO:0000313" key="4">
    <source>
        <dbReference type="Proteomes" id="UP000007110"/>
    </source>
</evidence>
<dbReference type="InParanoid" id="A0A7M7P9N3"/>
<sequence>MTMLKQRFIGSISFLLLLAVDISFGGQDINCDAAPRDLTVQFRGASCASHRHGSCVGDRSFGHGQPLPIGLFDRSQSGGQAPVVVYENADPDSFYSVLMIDPDAPSPSKPTAAPWLHWLVVNINGETLRSGGRGVGGKTVTEYAPPTPPSGIHRYIFLLFRQSGSISNVPVPSSRANFDVGAFKTYYDLECVATTSFRTGKEITE</sequence>
<evidence type="ECO:0008006" key="5">
    <source>
        <dbReference type="Google" id="ProtNLM"/>
    </source>
</evidence>
<feature type="signal peptide" evidence="2">
    <location>
        <begin position="1"/>
        <end position="25"/>
    </location>
</feature>
<dbReference type="PROSITE" id="PS01220">
    <property type="entry name" value="PBP"/>
    <property type="match status" value="1"/>
</dbReference>
<comment type="similarity">
    <text evidence="1">Belongs to the phosphatidylethanolamine-binding protein family.</text>
</comment>
<reference evidence="4" key="1">
    <citation type="submission" date="2015-02" db="EMBL/GenBank/DDBJ databases">
        <title>Genome sequencing for Strongylocentrotus purpuratus.</title>
        <authorList>
            <person name="Murali S."/>
            <person name="Liu Y."/>
            <person name="Vee V."/>
            <person name="English A."/>
            <person name="Wang M."/>
            <person name="Skinner E."/>
            <person name="Han Y."/>
            <person name="Muzny D.M."/>
            <person name="Worley K.C."/>
            <person name="Gibbs R.A."/>
        </authorList>
    </citation>
    <scope>NUCLEOTIDE SEQUENCE</scope>
</reference>
<dbReference type="InterPro" id="IPR035810">
    <property type="entry name" value="PEBP_euk"/>
</dbReference>
<dbReference type="SUPFAM" id="SSF49777">
    <property type="entry name" value="PEBP-like"/>
    <property type="match status" value="1"/>
</dbReference>
<name>A0A7M7P9N3_STRPU</name>